<keyword evidence="2" id="KW-1185">Reference proteome</keyword>
<name>A0A845BRQ2_9NEIS</name>
<dbReference type="AlphaFoldDB" id="A0A845BRQ2"/>
<evidence type="ECO:0000313" key="2">
    <source>
        <dbReference type="Proteomes" id="UP000467214"/>
    </source>
</evidence>
<protein>
    <submittedName>
        <fullName evidence="1">Uncharacterized protein</fullName>
    </submittedName>
</protein>
<organism evidence="1 2">
    <name type="scientific">Craterilacuibacter sinensis</name>
    <dbReference type="NCBI Taxonomy" id="2686017"/>
    <lineage>
        <taxon>Bacteria</taxon>
        <taxon>Pseudomonadati</taxon>
        <taxon>Pseudomonadota</taxon>
        <taxon>Betaproteobacteria</taxon>
        <taxon>Neisseriales</taxon>
        <taxon>Neisseriaceae</taxon>
        <taxon>Craterilacuibacter</taxon>
    </lineage>
</organism>
<dbReference type="EMBL" id="WSSB01000007">
    <property type="protein sequence ID" value="MXR37171.1"/>
    <property type="molecule type" value="Genomic_DNA"/>
</dbReference>
<accession>A0A845BRQ2</accession>
<reference evidence="1 2" key="1">
    <citation type="submission" date="2019-12" db="EMBL/GenBank/DDBJ databases">
        <title>Neisseriaceae gen. nov. sp. Genome sequencing and assembly.</title>
        <authorList>
            <person name="Liu Z."/>
            <person name="Li A."/>
        </authorList>
    </citation>
    <scope>NUCLEOTIDE SEQUENCE [LARGE SCALE GENOMIC DNA]</scope>
    <source>
        <strain evidence="1 2">B2N2-7</strain>
    </source>
</reference>
<comment type="caution">
    <text evidence="1">The sequence shown here is derived from an EMBL/GenBank/DDBJ whole genome shotgun (WGS) entry which is preliminary data.</text>
</comment>
<proteinExistence type="predicted"/>
<dbReference type="RefSeq" id="WP_160796565.1">
    <property type="nucleotide sequence ID" value="NZ_WSSB01000007.1"/>
</dbReference>
<evidence type="ECO:0000313" key="1">
    <source>
        <dbReference type="EMBL" id="MXR37171.1"/>
    </source>
</evidence>
<gene>
    <name evidence="1" type="ORF">GQF02_09325</name>
</gene>
<dbReference type="Proteomes" id="UP000467214">
    <property type="component" value="Unassembled WGS sequence"/>
</dbReference>
<sequence>MDMLTPVFLALAIALVLFFTLPRKPAPKLIPIRIREREQTRRRPMR</sequence>